<evidence type="ECO:0000313" key="1">
    <source>
        <dbReference type="EMBL" id="GAA0451553.1"/>
    </source>
</evidence>
<gene>
    <name evidence="1" type="ORF">GCM10010361_14550</name>
</gene>
<comment type="caution">
    <text evidence="1">The sequence shown here is derived from an EMBL/GenBank/DDBJ whole genome shotgun (WGS) entry which is preliminary data.</text>
</comment>
<protein>
    <submittedName>
        <fullName evidence="1">Uncharacterized protein</fullName>
    </submittedName>
</protein>
<sequence>MTTAARYEIETSEGDDATTHPVEYLSYLSAPGEDAAVYGFVAYHGLYVAGRPRRGDG</sequence>
<dbReference type="Proteomes" id="UP001500909">
    <property type="component" value="Unassembled WGS sequence"/>
</dbReference>
<accession>A0ABN0ZL59</accession>
<name>A0ABN0ZL59_9ACTN</name>
<evidence type="ECO:0000313" key="2">
    <source>
        <dbReference type="Proteomes" id="UP001500909"/>
    </source>
</evidence>
<reference evidence="1 2" key="1">
    <citation type="journal article" date="2019" name="Int. J. Syst. Evol. Microbiol.">
        <title>The Global Catalogue of Microorganisms (GCM) 10K type strain sequencing project: providing services to taxonomists for standard genome sequencing and annotation.</title>
        <authorList>
            <consortium name="The Broad Institute Genomics Platform"/>
            <consortium name="The Broad Institute Genome Sequencing Center for Infectious Disease"/>
            <person name="Wu L."/>
            <person name="Ma J."/>
        </authorList>
    </citation>
    <scope>NUCLEOTIDE SEQUENCE [LARGE SCALE GENOMIC DNA]</scope>
    <source>
        <strain evidence="1 2">JCM 4805</strain>
    </source>
</reference>
<proteinExistence type="predicted"/>
<organism evidence="1 2">
    <name type="scientific">Streptomyces olivaceiscleroticus</name>
    <dbReference type="NCBI Taxonomy" id="68245"/>
    <lineage>
        <taxon>Bacteria</taxon>
        <taxon>Bacillati</taxon>
        <taxon>Actinomycetota</taxon>
        <taxon>Actinomycetes</taxon>
        <taxon>Kitasatosporales</taxon>
        <taxon>Streptomycetaceae</taxon>
        <taxon>Streptomyces</taxon>
    </lineage>
</organism>
<dbReference type="EMBL" id="BAAABY010000009">
    <property type="protein sequence ID" value="GAA0451553.1"/>
    <property type="molecule type" value="Genomic_DNA"/>
</dbReference>
<dbReference type="RefSeq" id="WP_346093888.1">
    <property type="nucleotide sequence ID" value="NZ_BAAABY010000009.1"/>
</dbReference>
<keyword evidence="2" id="KW-1185">Reference proteome</keyword>